<name>A0A0U1L6K7_9FIRM</name>
<dbReference type="AlphaFoldDB" id="A0A0U1L6K7"/>
<evidence type="ECO:0000256" key="1">
    <source>
        <dbReference type="SAM" id="MobiDB-lite"/>
    </source>
</evidence>
<protein>
    <submittedName>
        <fullName evidence="2">Uncharacterized protein</fullName>
    </submittedName>
</protein>
<dbReference type="Proteomes" id="UP000049855">
    <property type="component" value="Unassembled WGS sequence"/>
</dbReference>
<proteinExistence type="predicted"/>
<feature type="region of interest" description="Disordered" evidence="1">
    <location>
        <begin position="107"/>
        <end position="135"/>
    </location>
</feature>
<reference evidence="3" key="1">
    <citation type="submission" date="2015-03" db="EMBL/GenBank/DDBJ databases">
        <authorList>
            <person name="Nijsse Bart"/>
        </authorList>
    </citation>
    <scope>NUCLEOTIDE SEQUENCE [LARGE SCALE GENOMIC DNA]</scope>
</reference>
<keyword evidence="3" id="KW-1185">Reference proteome</keyword>
<dbReference type="RefSeq" id="WP_021170497.1">
    <property type="nucleotide sequence ID" value="NZ_CTRP01000014.1"/>
</dbReference>
<feature type="compositionally biased region" description="Polar residues" evidence="1">
    <location>
        <begin position="107"/>
        <end position="119"/>
    </location>
</feature>
<accession>A0A0U1L6K7</accession>
<sequence length="270" mass="25902">METIIFGYKGELDRFTVPQNVTSITITAIGASGGASTGFSGFGAIVQGNFTVTPGEILAILVGEMGYGSGGSGGGGGSFVWRGKEYSDITKNNALLVAAGGGGGADTDSNGLNASTSQEGNAGENNNGSGGTGGYGGLSSASASGGAGILSNGQSAQGNSEGGTAIYAGAKGGSGGGGFGGGGGGAGDSGLGGGGGGGFCGGGAGSNLCAGGGGGSYNADPNGTIDLALERYDNGEVIITYTPIRRGYQRFFRGHSHRHKRLGRLIIDVD</sequence>
<evidence type="ECO:0000313" key="2">
    <source>
        <dbReference type="EMBL" id="CQR74514.1"/>
    </source>
</evidence>
<evidence type="ECO:0000313" key="3">
    <source>
        <dbReference type="Proteomes" id="UP000049855"/>
    </source>
</evidence>
<gene>
    <name evidence="2" type="ORF">SpAn4DRAFT_0976</name>
</gene>
<dbReference type="EMBL" id="CTRP01000014">
    <property type="protein sequence ID" value="CQR74514.1"/>
    <property type="molecule type" value="Genomic_DNA"/>
</dbReference>
<organism evidence="2 3">
    <name type="scientific">Sporomusa ovata</name>
    <dbReference type="NCBI Taxonomy" id="2378"/>
    <lineage>
        <taxon>Bacteria</taxon>
        <taxon>Bacillati</taxon>
        <taxon>Bacillota</taxon>
        <taxon>Negativicutes</taxon>
        <taxon>Selenomonadales</taxon>
        <taxon>Sporomusaceae</taxon>
        <taxon>Sporomusa</taxon>
    </lineage>
</organism>